<keyword evidence="1" id="KW-1133">Transmembrane helix</keyword>
<dbReference type="RefSeq" id="WP_074838580.1">
    <property type="nucleotide sequence ID" value="NZ_CP047056.1"/>
</dbReference>
<evidence type="ECO:0000313" key="3">
    <source>
        <dbReference type="Proteomes" id="UP000243374"/>
    </source>
</evidence>
<organism evidence="2 3">
    <name type="scientific">Succinivibrio dextrinosolvens</name>
    <dbReference type="NCBI Taxonomy" id="83771"/>
    <lineage>
        <taxon>Bacteria</taxon>
        <taxon>Pseudomonadati</taxon>
        <taxon>Pseudomonadota</taxon>
        <taxon>Gammaproteobacteria</taxon>
        <taxon>Aeromonadales</taxon>
        <taxon>Succinivibrionaceae</taxon>
        <taxon>Succinivibrio</taxon>
    </lineage>
</organism>
<reference evidence="2 3" key="1">
    <citation type="submission" date="2016-10" db="EMBL/GenBank/DDBJ databases">
        <authorList>
            <person name="Varghese N."/>
            <person name="Submissions S."/>
        </authorList>
    </citation>
    <scope>NUCLEOTIDE SEQUENCE [LARGE SCALE GENOMIC DNA]</scope>
    <source>
        <strain evidence="2 3">22B</strain>
    </source>
</reference>
<keyword evidence="1" id="KW-0472">Membrane</keyword>
<feature type="transmembrane region" description="Helical" evidence="1">
    <location>
        <begin position="44"/>
        <end position="61"/>
    </location>
</feature>
<proteinExistence type="predicted"/>
<name>A0A662Z6I1_9GAMM</name>
<dbReference type="Proteomes" id="UP000243374">
    <property type="component" value="Unassembled WGS sequence"/>
</dbReference>
<evidence type="ECO:0000256" key="1">
    <source>
        <dbReference type="SAM" id="Phobius"/>
    </source>
</evidence>
<dbReference type="EMBL" id="FOSF01000003">
    <property type="protein sequence ID" value="SFJ81150.1"/>
    <property type="molecule type" value="Genomic_DNA"/>
</dbReference>
<evidence type="ECO:0000313" key="2">
    <source>
        <dbReference type="EMBL" id="SFJ81150.1"/>
    </source>
</evidence>
<dbReference type="AlphaFoldDB" id="A0A662Z6I1"/>
<gene>
    <name evidence="2" type="ORF">SAMN04487865_100311</name>
</gene>
<accession>A0A662Z6I1</accession>
<keyword evidence="1" id="KW-0812">Transmembrane</keyword>
<sequence length="62" mass="7237">MNSNIDVLLWIVPRFGLWGLLSAIPMNMVINLDSEDDYKNRGKIAMLLFLIFFVIAPFCFWI</sequence>
<feature type="transmembrane region" description="Helical" evidence="1">
    <location>
        <begin position="7"/>
        <end position="24"/>
    </location>
</feature>
<keyword evidence="3" id="KW-1185">Reference proteome</keyword>
<protein>
    <submittedName>
        <fullName evidence="2">Uncharacterized protein</fullName>
    </submittedName>
</protein>